<keyword evidence="4" id="KW-1185">Reference proteome</keyword>
<sequence>MAGRGKAIGAGAAKKATSRSSKAGLQFPVGIELRFLNWARFLGLYLGKWNFFFPEYLCYEFHSCAVTYTFAVDMEESMHNENKSASLANRHAGKENFGPFGKLY</sequence>
<dbReference type="STRING" id="77586.A0A0D9XYZ1"/>
<dbReference type="InterPro" id="IPR009072">
    <property type="entry name" value="Histone-fold"/>
</dbReference>
<evidence type="ECO:0000313" key="4">
    <source>
        <dbReference type="Proteomes" id="UP000032180"/>
    </source>
</evidence>
<dbReference type="HOGENOM" id="CLU_2253992_0_0_1"/>
<reference evidence="3" key="3">
    <citation type="submission" date="2015-04" db="UniProtKB">
        <authorList>
            <consortium name="EnsemblPlants"/>
        </authorList>
    </citation>
    <scope>IDENTIFICATION</scope>
</reference>
<feature type="region of interest" description="Disordered" evidence="2">
    <location>
        <begin position="83"/>
        <end position="104"/>
    </location>
</feature>
<dbReference type="Gramene" id="LPERR12G08840.1">
    <property type="protein sequence ID" value="LPERR12G08840.1"/>
    <property type="gene ID" value="LPERR12G08840"/>
</dbReference>
<reference evidence="3 4" key="1">
    <citation type="submission" date="2012-08" db="EMBL/GenBank/DDBJ databases">
        <title>Oryza genome evolution.</title>
        <authorList>
            <person name="Wing R.A."/>
        </authorList>
    </citation>
    <scope>NUCLEOTIDE SEQUENCE</scope>
</reference>
<dbReference type="AlphaFoldDB" id="A0A0D9XYZ1"/>
<dbReference type="Proteomes" id="UP000032180">
    <property type="component" value="Chromosome 12"/>
</dbReference>
<dbReference type="eggNOG" id="KOG1756">
    <property type="taxonomic scope" value="Eukaryota"/>
</dbReference>
<evidence type="ECO:0000313" key="3">
    <source>
        <dbReference type="EnsemblPlants" id="LPERR12G08840.1"/>
    </source>
</evidence>
<dbReference type="GO" id="GO:0046982">
    <property type="term" value="F:protein heterodimerization activity"/>
    <property type="evidence" value="ECO:0007669"/>
    <property type="project" value="InterPro"/>
</dbReference>
<evidence type="ECO:0000256" key="2">
    <source>
        <dbReference type="SAM" id="MobiDB-lite"/>
    </source>
</evidence>
<protein>
    <submittedName>
        <fullName evidence="3">Uncharacterized protein</fullName>
    </submittedName>
</protein>
<feature type="region of interest" description="Disordered" evidence="2">
    <location>
        <begin position="1"/>
        <end position="21"/>
    </location>
</feature>
<dbReference type="Gene3D" id="1.10.20.10">
    <property type="entry name" value="Histone, subunit A"/>
    <property type="match status" value="1"/>
</dbReference>
<dbReference type="PROSITE" id="PS00046">
    <property type="entry name" value="HISTONE_H2A"/>
    <property type="match status" value="1"/>
</dbReference>
<evidence type="ECO:0000256" key="1">
    <source>
        <dbReference type="ARBA" id="ARBA00010691"/>
    </source>
</evidence>
<dbReference type="EnsemblPlants" id="LPERR12G08840.1">
    <property type="protein sequence ID" value="LPERR12G08840.1"/>
    <property type="gene ID" value="LPERR12G08840"/>
</dbReference>
<organism evidence="3 4">
    <name type="scientific">Leersia perrieri</name>
    <dbReference type="NCBI Taxonomy" id="77586"/>
    <lineage>
        <taxon>Eukaryota</taxon>
        <taxon>Viridiplantae</taxon>
        <taxon>Streptophyta</taxon>
        <taxon>Embryophyta</taxon>
        <taxon>Tracheophyta</taxon>
        <taxon>Spermatophyta</taxon>
        <taxon>Magnoliopsida</taxon>
        <taxon>Liliopsida</taxon>
        <taxon>Poales</taxon>
        <taxon>Poaceae</taxon>
        <taxon>BOP clade</taxon>
        <taxon>Oryzoideae</taxon>
        <taxon>Oryzeae</taxon>
        <taxon>Oryzinae</taxon>
        <taxon>Leersia</taxon>
    </lineage>
</organism>
<dbReference type="InterPro" id="IPR032458">
    <property type="entry name" value="Histone_H2A_CS"/>
</dbReference>
<proteinExistence type="inferred from homology"/>
<name>A0A0D9XYZ1_9ORYZ</name>
<reference evidence="4" key="2">
    <citation type="submission" date="2013-12" db="EMBL/GenBank/DDBJ databases">
        <authorList>
            <person name="Yu Y."/>
            <person name="Lee S."/>
            <person name="de Baynast K."/>
            <person name="Wissotski M."/>
            <person name="Liu L."/>
            <person name="Talag J."/>
            <person name="Goicoechea J."/>
            <person name="Angelova A."/>
            <person name="Jetty R."/>
            <person name="Kudrna D."/>
            <person name="Golser W."/>
            <person name="Rivera L."/>
            <person name="Zhang J."/>
            <person name="Wing R."/>
        </authorList>
    </citation>
    <scope>NUCLEOTIDE SEQUENCE</scope>
</reference>
<accession>A0A0D9XYZ1</accession>
<comment type="similarity">
    <text evidence="1">Belongs to the histone H2A family.</text>
</comment>